<name>A0A9W6KAZ5_9PSED</name>
<dbReference type="PANTHER" id="PTHR12526">
    <property type="entry name" value="GLYCOSYLTRANSFERASE"/>
    <property type="match status" value="1"/>
</dbReference>
<dbReference type="RefSeq" id="WP_271197563.1">
    <property type="nucleotide sequence ID" value="NZ_BSFN01000019.1"/>
</dbReference>
<reference evidence="1" key="2">
    <citation type="submission" date="2023-01" db="EMBL/GenBank/DDBJ databases">
        <authorList>
            <person name="Sun Q."/>
            <person name="Evtushenko L."/>
        </authorList>
    </citation>
    <scope>NUCLEOTIDE SEQUENCE</scope>
    <source>
        <strain evidence="1">VKM B-2935</strain>
    </source>
</reference>
<dbReference type="AlphaFoldDB" id="A0A9W6KAZ5"/>
<accession>A0A9W6KAZ5</accession>
<dbReference type="Pfam" id="PF13692">
    <property type="entry name" value="Glyco_trans_1_4"/>
    <property type="match status" value="1"/>
</dbReference>
<sequence>MSARPTAFVLLAHGFGATSWNSRFHAGKIIGLNEEYAYGYHHAEKEGVHVRYSEDVPEGRFSKLVRFAVRGLIGFDLVHAWRNRAAFFAADVVWTHTENMSLAAALLCRLFPKKTPPKLILQSVWLCDNWTQMSSVRRRLYKALLSQADVLTFLSPLNTAQARTIFPNKRCEFIRFGIPSSRTNPPRAPRGQRPLRLLSLGNDRHRDWTTLVEAVRNQTDINLVIVSGTAPKSLVSDKANCQITSPKQNSELSALFDDADIIVVPLTENLHASGITVVEEAIVKGCPLIVTDVGGLRGYVEDSDVWYVEPHDPLALRDVIRQVASDPSAALAKVVSAQEKLKLNGMSSVAYAAEHARLSRQLLGLANTQEPASRRELA</sequence>
<dbReference type="EMBL" id="BSFN01000019">
    <property type="protein sequence ID" value="GLK91319.1"/>
    <property type="molecule type" value="Genomic_DNA"/>
</dbReference>
<dbReference type="CDD" id="cd03801">
    <property type="entry name" value="GT4_PimA-like"/>
    <property type="match status" value="1"/>
</dbReference>
<organism evidence="1 2">
    <name type="scientific">Pseudomonas turukhanskensis</name>
    <dbReference type="NCBI Taxonomy" id="1806536"/>
    <lineage>
        <taxon>Bacteria</taxon>
        <taxon>Pseudomonadati</taxon>
        <taxon>Pseudomonadota</taxon>
        <taxon>Gammaproteobacteria</taxon>
        <taxon>Pseudomonadales</taxon>
        <taxon>Pseudomonadaceae</taxon>
        <taxon>Pseudomonas</taxon>
    </lineage>
</organism>
<protein>
    <submittedName>
        <fullName evidence="1">Glycosyltransferase group 1 protein</fullName>
    </submittedName>
</protein>
<evidence type="ECO:0000313" key="1">
    <source>
        <dbReference type="EMBL" id="GLK91319.1"/>
    </source>
</evidence>
<comment type="caution">
    <text evidence="1">The sequence shown here is derived from an EMBL/GenBank/DDBJ whole genome shotgun (WGS) entry which is preliminary data.</text>
</comment>
<dbReference type="Gene3D" id="3.40.50.2000">
    <property type="entry name" value="Glycogen Phosphorylase B"/>
    <property type="match status" value="2"/>
</dbReference>
<dbReference type="GO" id="GO:0016757">
    <property type="term" value="F:glycosyltransferase activity"/>
    <property type="evidence" value="ECO:0007669"/>
    <property type="project" value="TreeGrafter"/>
</dbReference>
<proteinExistence type="predicted"/>
<dbReference type="Proteomes" id="UP001143328">
    <property type="component" value="Unassembled WGS sequence"/>
</dbReference>
<dbReference type="SUPFAM" id="SSF53756">
    <property type="entry name" value="UDP-Glycosyltransferase/glycogen phosphorylase"/>
    <property type="match status" value="1"/>
</dbReference>
<keyword evidence="2" id="KW-1185">Reference proteome</keyword>
<reference evidence="1" key="1">
    <citation type="journal article" date="2014" name="Int. J. Syst. Evol. Microbiol.">
        <title>Complete genome sequence of Corynebacterium casei LMG S-19264T (=DSM 44701T), isolated from a smear-ripened cheese.</title>
        <authorList>
            <consortium name="US DOE Joint Genome Institute (JGI-PGF)"/>
            <person name="Walter F."/>
            <person name="Albersmeier A."/>
            <person name="Kalinowski J."/>
            <person name="Ruckert C."/>
        </authorList>
    </citation>
    <scope>NUCLEOTIDE SEQUENCE</scope>
    <source>
        <strain evidence="1">VKM B-2935</strain>
    </source>
</reference>
<evidence type="ECO:0000313" key="2">
    <source>
        <dbReference type="Proteomes" id="UP001143328"/>
    </source>
</evidence>
<dbReference type="PANTHER" id="PTHR12526:SF590">
    <property type="entry name" value="ALPHA-MALTOSE-1-PHOSPHATE SYNTHASE"/>
    <property type="match status" value="1"/>
</dbReference>
<gene>
    <name evidence="1" type="ORF">GCM10017655_43830</name>
</gene>